<evidence type="ECO:0000256" key="4">
    <source>
        <dbReference type="ARBA" id="ARBA00022989"/>
    </source>
</evidence>
<dbReference type="Proteomes" id="UP000007962">
    <property type="component" value="Chromosome"/>
</dbReference>
<dbReference type="PROSITE" id="PS50006">
    <property type="entry name" value="FHA_DOMAIN"/>
    <property type="match status" value="1"/>
</dbReference>
<protein>
    <submittedName>
        <fullName evidence="9">FHA domain containing protein</fullName>
    </submittedName>
</protein>
<dbReference type="PRINTS" id="PR01217">
    <property type="entry name" value="PRICHEXTENSN"/>
</dbReference>
<keyword evidence="3 7" id="KW-0812">Transmembrane</keyword>
<evidence type="ECO:0000256" key="6">
    <source>
        <dbReference type="SAM" id="MobiDB-lite"/>
    </source>
</evidence>
<dbReference type="HOGENOM" id="CLU_031946_0_0_11"/>
<feature type="transmembrane region" description="Helical" evidence="7">
    <location>
        <begin position="111"/>
        <end position="131"/>
    </location>
</feature>
<dbReference type="CDD" id="cd00060">
    <property type="entry name" value="FHA"/>
    <property type="match status" value="1"/>
</dbReference>
<feature type="compositionally biased region" description="Low complexity" evidence="6">
    <location>
        <begin position="198"/>
        <end position="215"/>
    </location>
</feature>
<evidence type="ECO:0000313" key="9">
    <source>
        <dbReference type="EMBL" id="ACQ81456.1"/>
    </source>
</evidence>
<feature type="compositionally biased region" description="Pro residues" evidence="6">
    <location>
        <begin position="178"/>
        <end position="197"/>
    </location>
</feature>
<dbReference type="GO" id="GO:0016020">
    <property type="term" value="C:membrane"/>
    <property type="evidence" value="ECO:0007669"/>
    <property type="project" value="UniProtKB-SubCell"/>
</dbReference>
<dbReference type="RefSeq" id="WP_015883694.1">
    <property type="nucleotide sequence ID" value="NC_012669.1"/>
</dbReference>
<dbReference type="InterPro" id="IPR000253">
    <property type="entry name" value="FHA_dom"/>
</dbReference>
<keyword evidence="10" id="KW-1185">Reference proteome</keyword>
<evidence type="ECO:0000256" key="2">
    <source>
        <dbReference type="ARBA" id="ARBA00022553"/>
    </source>
</evidence>
<evidence type="ECO:0000256" key="3">
    <source>
        <dbReference type="ARBA" id="ARBA00022692"/>
    </source>
</evidence>
<dbReference type="InterPro" id="IPR008984">
    <property type="entry name" value="SMAD_FHA_dom_sf"/>
</dbReference>
<feature type="region of interest" description="Disordered" evidence="6">
    <location>
        <begin position="240"/>
        <end position="347"/>
    </location>
</feature>
<feature type="region of interest" description="Disordered" evidence="6">
    <location>
        <begin position="161"/>
        <end position="228"/>
    </location>
</feature>
<feature type="transmembrane region" description="Helical" evidence="7">
    <location>
        <begin position="33"/>
        <end position="52"/>
    </location>
</feature>
<dbReference type="OrthoDB" id="3254248at2"/>
<proteinExistence type="predicted"/>
<organism evidence="9 10">
    <name type="scientific">Beutenbergia cavernae (strain ATCC BAA-8 / DSM 12333 / CCUG 43141 / JCM 11478 / NBRC 16432 / NCIMB 13614 / HKI 0122)</name>
    <dbReference type="NCBI Taxonomy" id="471853"/>
    <lineage>
        <taxon>Bacteria</taxon>
        <taxon>Bacillati</taxon>
        <taxon>Actinomycetota</taxon>
        <taxon>Actinomycetes</taxon>
        <taxon>Micrococcales</taxon>
        <taxon>Beutenbergiaceae</taxon>
        <taxon>Beutenbergia</taxon>
    </lineage>
</organism>
<dbReference type="KEGG" id="bcv:Bcav_3212"/>
<name>C5C0R0_BEUC1</name>
<gene>
    <name evidence="9" type="ordered locus">Bcav_3212</name>
</gene>
<dbReference type="Pfam" id="PF06271">
    <property type="entry name" value="RDD"/>
    <property type="match status" value="1"/>
</dbReference>
<sequence>MTIAPPAPPRARSAAAAPPDAGYVPAGGVGRRLVAYLVDALVVAVPGLGVWFATSSVLLAAVVSAEIAVALVVWEARSGRTVGKHLLGIRAAQVDRPYAPGLGRELVRASLLALGHLVAGIGQLVLILSAAGDRQGLGRGWHDRVARTRVVDVRPGVRARTAPVPAGRAPATAHRPVVLPPPPGSAPAPQRPGPVVPAIPQAPSAQAPAPAGALPFPTPAPHETTSGQEARRIAAGILGQQQPQQQSPPPYAARLGGTGTPPAAGTPVPPPPSTPAPRVEQPRQPTAPASPSPLPRTAPPPTAPIPTVSTPVPPAPAPVAPTPAPVAPQPSPPADAPADVPDEPASADDQLTVVYVLTLDSGRTITITGSGVLGRRPQPRSGEKADHVIEVEDPGRSLSRTHIRFGVSDGSFWVEDAGSANGTWVAAPDGATTQVREGSRVDVVSGGEIRLGERRIVVERWQA</sequence>
<evidence type="ECO:0000256" key="5">
    <source>
        <dbReference type="ARBA" id="ARBA00023136"/>
    </source>
</evidence>
<dbReference type="eggNOG" id="COG1714">
    <property type="taxonomic scope" value="Bacteria"/>
</dbReference>
<dbReference type="InterPro" id="IPR051412">
    <property type="entry name" value="Formin_Homology_Diaphanous_sf"/>
</dbReference>
<dbReference type="Gene3D" id="2.60.200.20">
    <property type="match status" value="1"/>
</dbReference>
<evidence type="ECO:0000256" key="7">
    <source>
        <dbReference type="SAM" id="Phobius"/>
    </source>
</evidence>
<evidence type="ECO:0000313" key="10">
    <source>
        <dbReference type="Proteomes" id="UP000007962"/>
    </source>
</evidence>
<dbReference type="GO" id="GO:0030041">
    <property type="term" value="P:actin filament polymerization"/>
    <property type="evidence" value="ECO:0007669"/>
    <property type="project" value="TreeGrafter"/>
</dbReference>
<feature type="compositionally biased region" description="Pro residues" evidence="6">
    <location>
        <begin position="288"/>
        <end position="304"/>
    </location>
</feature>
<dbReference type="InterPro" id="IPR010432">
    <property type="entry name" value="RDD"/>
</dbReference>
<dbReference type="AlphaFoldDB" id="C5C0R0"/>
<reference evidence="9 10" key="1">
    <citation type="journal article" date="2009" name="Stand. Genomic Sci.">
        <title>Complete genome sequence of Beutenbergia cavernae type strain (HKI 0122).</title>
        <authorList>
            <person name="Land M."/>
            <person name="Pukall R."/>
            <person name="Abt B."/>
            <person name="Goker M."/>
            <person name="Rohde M."/>
            <person name="Glavina Del Rio T."/>
            <person name="Tice H."/>
            <person name="Copeland A."/>
            <person name="Cheng J.F."/>
            <person name="Lucas S."/>
            <person name="Chen F."/>
            <person name="Nolan M."/>
            <person name="Bruce D."/>
            <person name="Goodwin L."/>
            <person name="Pitluck S."/>
            <person name="Ivanova N."/>
            <person name="Mavromatis K."/>
            <person name="Ovchinnikova G."/>
            <person name="Pati A."/>
            <person name="Chen A."/>
            <person name="Palaniappan K."/>
            <person name="Hauser L."/>
            <person name="Chang Y.J."/>
            <person name="Jefferies C.C."/>
            <person name="Saunders E."/>
            <person name="Brettin T."/>
            <person name="Detter J.C."/>
            <person name="Han C."/>
            <person name="Chain P."/>
            <person name="Bristow J."/>
            <person name="Eisen J.A."/>
            <person name="Markowitz V."/>
            <person name="Hugenholtz P."/>
            <person name="Kyrpides N.C."/>
            <person name="Klenk H.P."/>
            <person name="Lapidus A."/>
        </authorList>
    </citation>
    <scope>NUCLEOTIDE SEQUENCE [LARGE SCALE GENOMIC DNA]</scope>
    <source>
        <strain evidence="10">ATCC BAA-8 / DSM 12333 / NBRC 16432</strain>
    </source>
</reference>
<dbReference type="SUPFAM" id="SSF49879">
    <property type="entry name" value="SMAD/FHA domain"/>
    <property type="match status" value="1"/>
</dbReference>
<dbReference type="Pfam" id="PF00498">
    <property type="entry name" value="FHA"/>
    <property type="match status" value="1"/>
</dbReference>
<accession>C5C0R0</accession>
<feature type="transmembrane region" description="Helical" evidence="7">
    <location>
        <begin position="58"/>
        <end position="76"/>
    </location>
</feature>
<dbReference type="PANTHER" id="PTHR45691:SF6">
    <property type="entry name" value="PROTEIN DIAPHANOUS"/>
    <property type="match status" value="1"/>
</dbReference>
<keyword evidence="4 7" id="KW-1133">Transmembrane helix</keyword>
<comment type="subcellular location">
    <subcellularLocation>
        <location evidence="1">Membrane</location>
        <topology evidence="1">Multi-pass membrane protein</topology>
    </subcellularLocation>
</comment>
<keyword evidence="2" id="KW-0597">Phosphoprotein</keyword>
<dbReference type="EMBL" id="CP001618">
    <property type="protein sequence ID" value="ACQ81456.1"/>
    <property type="molecule type" value="Genomic_DNA"/>
</dbReference>
<feature type="compositionally biased region" description="Pro residues" evidence="6">
    <location>
        <begin position="311"/>
        <end position="335"/>
    </location>
</feature>
<evidence type="ECO:0000256" key="1">
    <source>
        <dbReference type="ARBA" id="ARBA00004141"/>
    </source>
</evidence>
<dbReference type="PANTHER" id="PTHR45691">
    <property type="entry name" value="PROTEIN DIAPHANOUS"/>
    <property type="match status" value="1"/>
</dbReference>
<evidence type="ECO:0000259" key="8">
    <source>
        <dbReference type="PROSITE" id="PS50006"/>
    </source>
</evidence>
<dbReference type="eggNOG" id="COG1716">
    <property type="taxonomic scope" value="Bacteria"/>
</dbReference>
<feature type="domain" description="FHA" evidence="8">
    <location>
        <begin position="371"/>
        <end position="425"/>
    </location>
</feature>
<dbReference type="STRING" id="471853.Bcav_3212"/>
<keyword evidence="5 7" id="KW-0472">Membrane</keyword>
<dbReference type="GO" id="GO:0005884">
    <property type="term" value="C:actin filament"/>
    <property type="evidence" value="ECO:0007669"/>
    <property type="project" value="TreeGrafter"/>
</dbReference>